<name>A0A3N6PJK2_9CYAN</name>
<evidence type="ECO:0000313" key="2">
    <source>
        <dbReference type="Proteomes" id="UP000269154"/>
    </source>
</evidence>
<dbReference type="AlphaFoldDB" id="A0A3N6PJK2"/>
<sequence>MIQQGQPTNGGGYDDSAIPNELFIQGGRDYKIRVTSFGTLNQPGSYPYFLQVSVPQGDIDVTPRGSDFNGEVQTGSVININGELNEDDFTFPSPSNSGNTLVDEYRLEFQVPGQLVNVAASTNDSGFDPYLEVINAQTSTVVDFDNNNGGGVNPLLNLPKLIQMRFELWS</sequence>
<protein>
    <submittedName>
        <fullName evidence="1">Uncharacterized protein</fullName>
    </submittedName>
</protein>
<dbReference type="EMBL" id="RCBY01000088">
    <property type="protein sequence ID" value="RQH40789.1"/>
    <property type="molecule type" value="Genomic_DNA"/>
</dbReference>
<proteinExistence type="predicted"/>
<comment type="caution">
    <text evidence="1">The sequence shown here is derived from an EMBL/GenBank/DDBJ whole genome shotgun (WGS) entry which is preliminary data.</text>
</comment>
<evidence type="ECO:0000313" key="1">
    <source>
        <dbReference type="EMBL" id="RQH40789.1"/>
    </source>
</evidence>
<reference evidence="1 2" key="1">
    <citation type="journal article" date="2018" name="ACS Chem. Biol.">
        <title>Ketoreductase domain dysfunction expands chemodiversity: malyngamide biosynthesis in the cyanobacterium Okeania hirsuta.</title>
        <authorList>
            <person name="Moss N.A."/>
            <person name="Leao T."/>
            <person name="Rankin M."/>
            <person name="McCullough T.M."/>
            <person name="Qu P."/>
            <person name="Korobeynikov A."/>
            <person name="Smith J.L."/>
            <person name="Gerwick L."/>
            <person name="Gerwick W.H."/>
        </authorList>
    </citation>
    <scope>NUCLEOTIDE SEQUENCE [LARGE SCALE GENOMIC DNA]</scope>
    <source>
        <strain evidence="1 2">PAB10Feb10-1</strain>
    </source>
</reference>
<accession>A0A3N6PJK2</accession>
<dbReference type="Proteomes" id="UP000269154">
    <property type="component" value="Unassembled WGS sequence"/>
</dbReference>
<keyword evidence="2" id="KW-1185">Reference proteome</keyword>
<organism evidence="1 2">
    <name type="scientific">Okeania hirsuta</name>
    <dbReference type="NCBI Taxonomy" id="1458930"/>
    <lineage>
        <taxon>Bacteria</taxon>
        <taxon>Bacillati</taxon>
        <taxon>Cyanobacteriota</taxon>
        <taxon>Cyanophyceae</taxon>
        <taxon>Oscillatoriophycideae</taxon>
        <taxon>Oscillatoriales</taxon>
        <taxon>Microcoleaceae</taxon>
        <taxon>Okeania</taxon>
    </lineage>
</organism>
<gene>
    <name evidence="1" type="ORF">D5R40_16290</name>
</gene>
<dbReference type="RefSeq" id="WP_124143958.1">
    <property type="nucleotide sequence ID" value="NZ_CAWOKI010000378.1"/>
</dbReference>